<dbReference type="SUPFAM" id="SSF51604">
    <property type="entry name" value="Enolase C-terminal domain-like"/>
    <property type="match status" value="1"/>
</dbReference>
<keyword evidence="6" id="KW-1185">Reference proteome</keyword>
<dbReference type="AlphaFoldDB" id="A0A9X2FC04"/>
<evidence type="ECO:0000256" key="2">
    <source>
        <dbReference type="ARBA" id="ARBA00022723"/>
    </source>
</evidence>
<feature type="domain" description="Mandelate racemase/muconate lactonizing enzyme C-terminal" evidence="4">
    <location>
        <begin position="181"/>
        <end position="276"/>
    </location>
</feature>
<dbReference type="InterPro" id="IPR036849">
    <property type="entry name" value="Enolase-like_C_sf"/>
</dbReference>
<proteinExistence type="inferred from homology"/>
<organism evidence="5 6">
    <name type="scientific">Aeoliella straminimaris</name>
    <dbReference type="NCBI Taxonomy" id="2954799"/>
    <lineage>
        <taxon>Bacteria</taxon>
        <taxon>Pseudomonadati</taxon>
        <taxon>Planctomycetota</taxon>
        <taxon>Planctomycetia</taxon>
        <taxon>Pirellulales</taxon>
        <taxon>Lacipirellulaceae</taxon>
        <taxon>Aeoliella</taxon>
    </lineage>
</organism>
<dbReference type="PANTHER" id="PTHR48073:SF2">
    <property type="entry name" value="O-SUCCINYLBENZOATE SYNTHASE"/>
    <property type="match status" value="1"/>
</dbReference>
<dbReference type="RefSeq" id="WP_252853423.1">
    <property type="nucleotide sequence ID" value="NZ_JAMXLR010000055.1"/>
</dbReference>
<gene>
    <name evidence="5" type="ORF">NG895_15455</name>
</gene>
<dbReference type="SFLD" id="SFLDG00180">
    <property type="entry name" value="muconate_cycloisomerase"/>
    <property type="match status" value="1"/>
</dbReference>
<dbReference type="InterPro" id="IPR013341">
    <property type="entry name" value="Mandelate_racemase_N_dom"/>
</dbReference>
<name>A0A9X2FC04_9BACT</name>
<dbReference type="InterPro" id="IPR013342">
    <property type="entry name" value="Mandelate_racemase_C"/>
</dbReference>
<dbReference type="Proteomes" id="UP001155241">
    <property type="component" value="Unassembled WGS sequence"/>
</dbReference>
<sequence length="412" mass="44156">MRISRREFVAATTATAVAGTVGRLAFAKETPGVKIERIDLFPLRYPMTGYFKFFTGPHGSAGRAAIVIKVTADDGTVGWGESLPIAKWSYETLETATVALRDYYAPVLVDRDPTDIEGAMAAMDGAIAPGFSTGMPITRSGVDIALHDLTGKLRGQSLAEMWGRSPGGPITLSWTVNVKSLDDVESVMSAGQERGFRNFNIKVAPDPEFDVKLAKRVRRNAPDGFLWADANGGYSPEVALQAAPLLADAGVDVLEAPLRPNQIRGYQRLRQQAALPILMDEGVVTPTDLGEFRQLGMFNGVAMKPARCGGLLSNKRQIELCLEHNLMWLGSGLTDPDISLAATLALYSTYGLTKPAALNGPQFLTASPLAKPLRIEGDQAYPPAGPGLGVEVDEQAVKELMAKTGGDTLLRQ</sequence>
<keyword evidence="2" id="KW-0479">Metal-binding</keyword>
<dbReference type="SMART" id="SM00922">
    <property type="entry name" value="MR_MLE"/>
    <property type="match status" value="1"/>
</dbReference>
<evidence type="ECO:0000256" key="1">
    <source>
        <dbReference type="ARBA" id="ARBA00008031"/>
    </source>
</evidence>
<evidence type="ECO:0000259" key="4">
    <source>
        <dbReference type="SMART" id="SM00922"/>
    </source>
</evidence>
<dbReference type="InterPro" id="IPR006311">
    <property type="entry name" value="TAT_signal"/>
</dbReference>
<dbReference type="SUPFAM" id="SSF54826">
    <property type="entry name" value="Enolase N-terminal domain-like"/>
    <property type="match status" value="1"/>
</dbReference>
<dbReference type="Pfam" id="PF13378">
    <property type="entry name" value="MR_MLE_C"/>
    <property type="match status" value="1"/>
</dbReference>
<protein>
    <recommendedName>
        <fullName evidence="4">Mandelate racemase/muconate lactonizing enzyme C-terminal domain-containing protein</fullName>
    </recommendedName>
</protein>
<dbReference type="Gene3D" id="3.20.20.120">
    <property type="entry name" value="Enolase-like C-terminal domain"/>
    <property type="match status" value="1"/>
</dbReference>
<reference evidence="5" key="1">
    <citation type="submission" date="2022-06" db="EMBL/GenBank/DDBJ databases">
        <title>Aeoliella straminimaris, a novel planctomycete from sediments.</title>
        <authorList>
            <person name="Vitorino I.R."/>
            <person name="Lage O.M."/>
        </authorList>
    </citation>
    <scope>NUCLEOTIDE SEQUENCE</scope>
    <source>
        <strain evidence="5">ICT_H6.2</strain>
    </source>
</reference>
<evidence type="ECO:0000313" key="6">
    <source>
        <dbReference type="Proteomes" id="UP001155241"/>
    </source>
</evidence>
<dbReference type="Gene3D" id="3.30.390.10">
    <property type="entry name" value="Enolase-like, N-terminal domain"/>
    <property type="match status" value="1"/>
</dbReference>
<dbReference type="InterPro" id="IPR029065">
    <property type="entry name" value="Enolase_C-like"/>
</dbReference>
<evidence type="ECO:0000256" key="3">
    <source>
        <dbReference type="ARBA" id="ARBA00023235"/>
    </source>
</evidence>
<dbReference type="EMBL" id="JAMXLR010000055">
    <property type="protein sequence ID" value="MCO6045307.1"/>
    <property type="molecule type" value="Genomic_DNA"/>
</dbReference>
<dbReference type="PANTHER" id="PTHR48073">
    <property type="entry name" value="O-SUCCINYLBENZOATE SYNTHASE-RELATED"/>
    <property type="match status" value="1"/>
</dbReference>
<comment type="caution">
    <text evidence="5">The sequence shown here is derived from an EMBL/GenBank/DDBJ whole genome shotgun (WGS) entry which is preliminary data.</text>
</comment>
<dbReference type="Pfam" id="PF02746">
    <property type="entry name" value="MR_MLE_N"/>
    <property type="match status" value="1"/>
</dbReference>
<evidence type="ECO:0000313" key="5">
    <source>
        <dbReference type="EMBL" id="MCO6045307.1"/>
    </source>
</evidence>
<dbReference type="SFLD" id="SFLDS00001">
    <property type="entry name" value="Enolase"/>
    <property type="match status" value="1"/>
</dbReference>
<dbReference type="GO" id="GO:0016854">
    <property type="term" value="F:racemase and epimerase activity"/>
    <property type="evidence" value="ECO:0007669"/>
    <property type="project" value="UniProtKB-ARBA"/>
</dbReference>
<dbReference type="GO" id="GO:0046872">
    <property type="term" value="F:metal ion binding"/>
    <property type="evidence" value="ECO:0007669"/>
    <property type="project" value="UniProtKB-KW"/>
</dbReference>
<dbReference type="InterPro" id="IPR029017">
    <property type="entry name" value="Enolase-like_N"/>
</dbReference>
<keyword evidence="3" id="KW-0413">Isomerase</keyword>
<accession>A0A9X2FC04</accession>
<dbReference type="PROSITE" id="PS51318">
    <property type="entry name" value="TAT"/>
    <property type="match status" value="1"/>
</dbReference>
<comment type="similarity">
    <text evidence="1">Belongs to the mandelate racemase/muconate lactonizing enzyme family.</text>
</comment>
<dbReference type="GO" id="GO:0006518">
    <property type="term" value="P:peptide metabolic process"/>
    <property type="evidence" value="ECO:0007669"/>
    <property type="project" value="UniProtKB-ARBA"/>
</dbReference>